<proteinExistence type="predicted"/>
<evidence type="ECO:0000313" key="3">
    <source>
        <dbReference type="EMBL" id="KAG0688453.1"/>
    </source>
</evidence>
<reference evidence="3" key="1">
    <citation type="submission" date="2020-11" db="EMBL/GenBank/DDBJ databases">
        <title>Kefir isolates.</title>
        <authorList>
            <person name="Marcisauskas S."/>
            <person name="Kim Y."/>
            <person name="Blasche S."/>
        </authorList>
    </citation>
    <scope>NUCLEOTIDE SEQUENCE</scope>
    <source>
        <strain evidence="3">Olga-1</strain>
    </source>
</reference>
<dbReference type="EMBL" id="PUHW01000150">
    <property type="protein sequence ID" value="KAG0688453.1"/>
    <property type="molecule type" value="Genomic_DNA"/>
</dbReference>
<dbReference type="AlphaFoldDB" id="A0A9P6WLW4"/>
<dbReference type="InterPro" id="IPR000253">
    <property type="entry name" value="FHA_dom"/>
</dbReference>
<dbReference type="SUPFAM" id="SSF49879">
    <property type="entry name" value="SMAD/FHA domain"/>
    <property type="match status" value="1"/>
</dbReference>
<dbReference type="Proteomes" id="UP000697127">
    <property type="component" value="Unassembled WGS sequence"/>
</dbReference>
<dbReference type="InterPro" id="IPR008984">
    <property type="entry name" value="SMAD_FHA_dom_sf"/>
</dbReference>
<name>A0A9P6WLW4_9ASCO</name>
<dbReference type="PANTHER" id="PTHR23308">
    <property type="entry name" value="NUCLEAR INHIBITOR OF PROTEIN PHOSPHATASE-1"/>
    <property type="match status" value="1"/>
</dbReference>
<feature type="compositionally biased region" description="Basic and acidic residues" evidence="1">
    <location>
        <begin position="13"/>
        <end position="33"/>
    </location>
</feature>
<feature type="domain" description="FHA" evidence="2">
    <location>
        <begin position="126"/>
        <end position="186"/>
    </location>
</feature>
<dbReference type="OrthoDB" id="444265at2759"/>
<organism evidence="3 4">
    <name type="scientific">Pichia californica</name>
    <dbReference type="NCBI Taxonomy" id="460514"/>
    <lineage>
        <taxon>Eukaryota</taxon>
        <taxon>Fungi</taxon>
        <taxon>Dikarya</taxon>
        <taxon>Ascomycota</taxon>
        <taxon>Saccharomycotina</taxon>
        <taxon>Pichiomycetes</taxon>
        <taxon>Pichiales</taxon>
        <taxon>Pichiaceae</taxon>
        <taxon>Pichia</taxon>
    </lineage>
</organism>
<dbReference type="PROSITE" id="PS50006">
    <property type="entry name" value="FHA_DOMAIN"/>
    <property type="match status" value="1"/>
</dbReference>
<sequence>MFSYENIRNKGNYNRDRRTGNNDRADYYRDNKVRKSYRNQYNNSNYNTRLSNKFDNNHPTPIPIDLRPSGILTKYISNENIIKSKYIPPDDEIIPTFENCNIHLFKFNEETNKQIEIPIFNFKSYFIFGRDNEISDIIISDNEDGDLVSKQHAVLQFRLKNDEKVVKCYLIDLGSTNGTFLNDDKTELPSKRFIELKNNDVFKLGDSESIIEFMIVENK</sequence>
<feature type="region of interest" description="Disordered" evidence="1">
    <location>
        <begin position="1"/>
        <end position="34"/>
    </location>
</feature>
<evidence type="ECO:0000313" key="4">
    <source>
        <dbReference type="Proteomes" id="UP000697127"/>
    </source>
</evidence>
<accession>A0A9P6WLW4</accession>
<dbReference type="InterPro" id="IPR050923">
    <property type="entry name" value="Cell_Proc_Reg/RNA_Proc"/>
</dbReference>
<evidence type="ECO:0000256" key="1">
    <source>
        <dbReference type="SAM" id="MobiDB-lite"/>
    </source>
</evidence>
<protein>
    <submittedName>
        <fullName evidence="3">Smad nuclear-interacting protein 1</fullName>
    </submittedName>
</protein>
<gene>
    <name evidence="3" type="primary">SNIP1</name>
    <name evidence="3" type="ORF">C6P40_000971</name>
</gene>
<keyword evidence="4" id="KW-1185">Reference proteome</keyword>
<comment type="caution">
    <text evidence="3">The sequence shown here is derived from an EMBL/GenBank/DDBJ whole genome shotgun (WGS) entry which is preliminary data.</text>
</comment>
<dbReference type="SMART" id="SM00240">
    <property type="entry name" value="FHA"/>
    <property type="match status" value="1"/>
</dbReference>
<dbReference type="Pfam" id="PF00498">
    <property type="entry name" value="FHA"/>
    <property type="match status" value="1"/>
</dbReference>
<evidence type="ECO:0000259" key="2">
    <source>
        <dbReference type="PROSITE" id="PS50006"/>
    </source>
</evidence>
<dbReference type="Gene3D" id="2.60.200.20">
    <property type="match status" value="1"/>
</dbReference>